<proteinExistence type="predicted"/>
<evidence type="ECO:0000313" key="2">
    <source>
        <dbReference type="Proteomes" id="UP000887159"/>
    </source>
</evidence>
<keyword evidence="2" id="KW-1185">Reference proteome</keyword>
<dbReference type="EMBL" id="BMAU01021235">
    <property type="protein sequence ID" value="GFY03160.1"/>
    <property type="molecule type" value="Genomic_DNA"/>
</dbReference>
<dbReference type="Proteomes" id="UP000887159">
    <property type="component" value="Unassembled WGS sequence"/>
</dbReference>
<gene>
    <name evidence="1" type="ORF">TNCV_4587611</name>
</gene>
<dbReference type="AlphaFoldDB" id="A0A8X6S2A3"/>
<comment type="caution">
    <text evidence="1">The sequence shown here is derived from an EMBL/GenBank/DDBJ whole genome shotgun (WGS) entry which is preliminary data.</text>
</comment>
<sequence length="314" mass="34962">MTTITYRGHSAVGVRPFFPSRQYSGVWLRLGARGTMITLYFRVRAAVGARHLFSIEALLCCPIVSCCTRNDDNDILPRTRDGGFSYPFFVEAQLYCPIASWCTRNDVNFMLPRPRGAGVCQFFPSRHYSAVRLRLGARGTMITTSYRVRAAVGVRHLFPSRHYSAVRSHLGARGTMTTITYRRHSAVGVRPFFSVEAILWCPVASCCKRNDDNDILPQPLGGGCSSLFSRHNSTVRSRLGARGTMTTTSYRGRATVGVRNLFPSRHYSAVRLRLGARGTMITTSYCVRAAVGVRHLFRRGTTLLSGGVLLHAER</sequence>
<protein>
    <submittedName>
        <fullName evidence="1">Uncharacterized protein</fullName>
    </submittedName>
</protein>
<evidence type="ECO:0000313" key="1">
    <source>
        <dbReference type="EMBL" id="GFY03160.1"/>
    </source>
</evidence>
<accession>A0A8X6S2A3</accession>
<reference evidence="1" key="1">
    <citation type="submission" date="2020-08" db="EMBL/GenBank/DDBJ databases">
        <title>Multicomponent nature underlies the extraordinary mechanical properties of spider dragline silk.</title>
        <authorList>
            <person name="Kono N."/>
            <person name="Nakamura H."/>
            <person name="Mori M."/>
            <person name="Yoshida Y."/>
            <person name="Ohtoshi R."/>
            <person name="Malay A.D."/>
            <person name="Moran D.A.P."/>
            <person name="Tomita M."/>
            <person name="Numata K."/>
            <person name="Arakawa K."/>
        </authorList>
    </citation>
    <scope>NUCLEOTIDE SEQUENCE</scope>
</reference>
<name>A0A8X6S2A3_TRICX</name>
<organism evidence="1 2">
    <name type="scientific">Trichonephila clavipes</name>
    <name type="common">Golden silk orbweaver</name>
    <name type="synonym">Nephila clavipes</name>
    <dbReference type="NCBI Taxonomy" id="2585209"/>
    <lineage>
        <taxon>Eukaryota</taxon>
        <taxon>Metazoa</taxon>
        <taxon>Ecdysozoa</taxon>
        <taxon>Arthropoda</taxon>
        <taxon>Chelicerata</taxon>
        <taxon>Arachnida</taxon>
        <taxon>Araneae</taxon>
        <taxon>Araneomorphae</taxon>
        <taxon>Entelegynae</taxon>
        <taxon>Araneoidea</taxon>
        <taxon>Nephilidae</taxon>
        <taxon>Trichonephila</taxon>
    </lineage>
</organism>